<proteinExistence type="predicted"/>
<protein>
    <submittedName>
        <fullName evidence="1">Uncharacterized protein</fullName>
    </submittedName>
</protein>
<name>A0ACC0MWY2_RHOML</name>
<reference evidence="1" key="1">
    <citation type="submission" date="2022-02" db="EMBL/GenBank/DDBJ databases">
        <title>Plant Genome Project.</title>
        <authorList>
            <person name="Zhang R.-G."/>
        </authorList>
    </citation>
    <scope>NUCLEOTIDE SEQUENCE</scope>
    <source>
        <strain evidence="1">AT1</strain>
    </source>
</reference>
<accession>A0ACC0MWY2</accession>
<sequence length="302" mass="33627">MERERVIECSTSVPSSASAFATSSSASATTTKTSTSLTVSSPSGTTSTVSTTISPATKLPFEINGKTVEVIINECNSELLEHTGKFQKQANAIAEWDKRILQNGDILVRLETEVAKVVETQANLEWQLELIETHQQEVDKGLQSVEEEAERIYKHEHNLLLNNEAVSARDAMYEQANILERGLEQMSEHIETIIQTLRAGNLGGELEREGFVNPVDHLARAESQECVEIKEEEHLDQADFARIGIDLSWLLPRIKDVSAAHKRIASRLKIEQVAKALLEARGRVQELEKEHAFTHSRGPQHS</sequence>
<dbReference type="Proteomes" id="UP001062846">
    <property type="component" value="Chromosome 7"/>
</dbReference>
<evidence type="ECO:0000313" key="2">
    <source>
        <dbReference type="Proteomes" id="UP001062846"/>
    </source>
</evidence>
<gene>
    <name evidence="1" type="ORF">RHMOL_Rhmol07G0038900</name>
</gene>
<organism evidence="1 2">
    <name type="scientific">Rhododendron molle</name>
    <name type="common">Chinese azalea</name>
    <name type="synonym">Azalea mollis</name>
    <dbReference type="NCBI Taxonomy" id="49168"/>
    <lineage>
        <taxon>Eukaryota</taxon>
        <taxon>Viridiplantae</taxon>
        <taxon>Streptophyta</taxon>
        <taxon>Embryophyta</taxon>
        <taxon>Tracheophyta</taxon>
        <taxon>Spermatophyta</taxon>
        <taxon>Magnoliopsida</taxon>
        <taxon>eudicotyledons</taxon>
        <taxon>Gunneridae</taxon>
        <taxon>Pentapetalae</taxon>
        <taxon>asterids</taxon>
        <taxon>Ericales</taxon>
        <taxon>Ericaceae</taxon>
        <taxon>Ericoideae</taxon>
        <taxon>Rhodoreae</taxon>
        <taxon>Rhododendron</taxon>
    </lineage>
</organism>
<dbReference type="EMBL" id="CM046394">
    <property type="protein sequence ID" value="KAI8545430.1"/>
    <property type="molecule type" value="Genomic_DNA"/>
</dbReference>
<evidence type="ECO:0000313" key="1">
    <source>
        <dbReference type="EMBL" id="KAI8545430.1"/>
    </source>
</evidence>
<comment type="caution">
    <text evidence="1">The sequence shown here is derived from an EMBL/GenBank/DDBJ whole genome shotgun (WGS) entry which is preliminary data.</text>
</comment>
<keyword evidence="2" id="KW-1185">Reference proteome</keyword>